<dbReference type="Gene3D" id="1.25.10.10">
    <property type="entry name" value="Leucine-rich Repeat Variant"/>
    <property type="match status" value="1"/>
</dbReference>
<dbReference type="KEGG" id="dle:111175723"/>
<sequence length="584" mass="63834">MTSIKEQAAISRLLRFLQDWDNAGKVARSHILNNFIETNQGKTAPELEQEFSQGASLFLVRLTTWLRLTYMTGSCLDKLLRSIGIFLSAVSSNRYLIEFLEVGGALTLLEILALKEIEEEDKKEAIKLLQVIANSGRKYKELICESYGVRSIAEFLAKSKSEETQEEVQVLLDSLIHSNPKYQNQVYKGLIALLPCASPKAQQLSLQTLRTAQSIIGTTHPGIVDSVLKVLRTMHLEVQYEAIELIKDLVNYDVCPALLKGLVALLKPSFKETSKQQSQIVSGRDPLGSGWWTPTGQGGRRGRGVLQPHGHSSLFQTLRFCSSPPTCRGSCSRPRPPRPSGKRAAGSGRMRQARPRRCPRAPKSAPAAGGSHGAAAARIPPPPHATHAQDPGARQRERGRGDATPARGAQPHGRHGQHGPQQQPAAGQPHARGALGGRAAGGAAARRTQRVGTSATPPRPPTQYFVQLFPVVEEHVRRSMGEELYKLFRRNAEDLYRKIDSIQADILAANEVNVTKELYLSGLSDSTMSFYFGHCNQGQVAYITHFQREAVGEKEQQSLQGKPGSPGCVVGKPGRRKEPGPSSG</sequence>
<dbReference type="GeneID" id="111175723"/>
<dbReference type="FunCoup" id="A0A2Y9NIJ7">
    <property type="interactions" value="88"/>
</dbReference>
<evidence type="ECO:0000313" key="3">
    <source>
        <dbReference type="RefSeq" id="XP_022431242.1"/>
    </source>
</evidence>
<dbReference type="Pfam" id="PF17741">
    <property type="entry name" value="DUF5578"/>
    <property type="match status" value="1"/>
</dbReference>
<dbReference type="PANTHER" id="PTHR34258:SF1">
    <property type="entry name" value="ARMADILLO-LIKE HELICAL DOMAIN CONTAINING PROTEIN 1"/>
    <property type="match status" value="1"/>
</dbReference>
<dbReference type="RefSeq" id="XP_022431242.1">
    <property type="nucleotide sequence ID" value="XM_022575534.1"/>
</dbReference>
<dbReference type="InterPro" id="IPR016024">
    <property type="entry name" value="ARM-type_fold"/>
</dbReference>
<dbReference type="InterPro" id="IPR041090">
    <property type="entry name" value="DUF5578"/>
</dbReference>
<feature type="compositionally biased region" description="Low complexity" evidence="1">
    <location>
        <begin position="361"/>
        <end position="378"/>
    </location>
</feature>
<feature type="compositionally biased region" description="Low complexity" evidence="1">
    <location>
        <begin position="418"/>
        <end position="433"/>
    </location>
</feature>
<dbReference type="STRING" id="9749.A0A2Y9NIJ7"/>
<dbReference type="InterPro" id="IPR011989">
    <property type="entry name" value="ARM-like"/>
</dbReference>
<evidence type="ECO:0000313" key="2">
    <source>
        <dbReference type="Proteomes" id="UP000248483"/>
    </source>
</evidence>
<evidence type="ECO:0000256" key="1">
    <source>
        <dbReference type="SAM" id="MobiDB-lite"/>
    </source>
</evidence>
<dbReference type="CTD" id="339541"/>
<feature type="compositionally biased region" description="Basic residues" evidence="1">
    <location>
        <begin position="351"/>
        <end position="360"/>
    </location>
</feature>
<accession>A0A2Y9NIJ7</accession>
<feature type="region of interest" description="Disordered" evidence="1">
    <location>
        <begin position="552"/>
        <end position="584"/>
    </location>
</feature>
<dbReference type="AlphaFoldDB" id="A0A2Y9NIJ7"/>
<protein>
    <submittedName>
        <fullName evidence="3">Armadillo-like helical domain containing protein 1 isoform X1</fullName>
    </submittedName>
</protein>
<dbReference type="Proteomes" id="UP000248483">
    <property type="component" value="Unplaced"/>
</dbReference>
<reference evidence="3" key="1">
    <citation type="submission" date="2025-08" db="UniProtKB">
        <authorList>
            <consortium name="RefSeq"/>
        </authorList>
    </citation>
    <scope>IDENTIFICATION</scope>
    <source>
        <tissue evidence="3">Blood</tissue>
    </source>
</reference>
<feature type="region of interest" description="Disordered" evidence="1">
    <location>
        <begin position="325"/>
        <end position="462"/>
    </location>
</feature>
<dbReference type="InParanoid" id="A0A2Y9NIJ7"/>
<gene>
    <name evidence="3" type="primary">ARMH1</name>
</gene>
<dbReference type="PANTHER" id="PTHR34258">
    <property type="entry name" value="ARMADILLO-LIKE HELICAL DOMAIN CONTAINING PROTEIN 1"/>
    <property type="match status" value="1"/>
</dbReference>
<keyword evidence="2" id="KW-1185">Reference proteome</keyword>
<organism evidence="2 3">
    <name type="scientific">Delphinapterus leucas</name>
    <name type="common">Beluga whale</name>
    <dbReference type="NCBI Taxonomy" id="9749"/>
    <lineage>
        <taxon>Eukaryota</taxon>
        <taxon>Metazoa</taxon>
        <taxon>Chordata</taxon>
        <taxon>Craniata</taxon>
        <taxon>Vertebrata</taxon>
        <taxon>Euteleostomi</taxon>
        <taxon>Mammalia</taxon>
        <taxon>Eutheria</taxon>
        <taxon>Laurasiatheria</taxon>
        <taxon>Artiodactyla</taxon>
        <taxon>Whippomorpha</taxon>
        <taxon>Cetacea</taxon>
        <taxon>Odontoceti</taxon>
        <taxon>Monodontidae</taxon>
        <taxon>Delphinapterus</taxon>
    </lineage>
</organism>
<feature type="region of interest" description="Disordered" evidence="1">
    <location>
        <begin position="274"/>
        <end position="309"/>
    </location>
</feature>
<dbReference type="SUPFAM" id="SSF48371">
    <property type="entry name" value="ARM repeat"/>
    <property type="match status" value="1"/>
</dbReference>
<proteinExistence type="predicted"/>
<name>A0A2Y9NIJ7_DELLE</name>